<gene>
    <name evidence="1" type="ORF">DDQ50_16400</name>
</gene>
<dbReference type="EMBL" id="QEOP01000005">
    <property type="protein sequence ID" value="PVZ93279.1"/>
    <property type="molecule type" value="Genomic_DNA"/>
</dbReference>
<evidence type="ECO:0000313" key="2">
    <source>
        <dbReference type="Proteomes" id="UP000244893"/>
    </source>
</evidence>
<name>A0A2V1HQ79_9MICO</name>
<dbReference type="Proteomes" id="UP000244893">
    <property type="component" value="Unassembled WGS sequence"/>
</dbReference>
<accession>A0A2V1HQ79</accession>
<proteinExistence type="predicted"/>
<dbReference type="AlphaFoldDB" id="A0A2V1HQ79"/>
<evidence type="ECO:0008006" key="3">
    <source>
        <dbReference type="Google" id="ProtNLM"/>
    </source>
</evidence>
<evidence type="ECO:0000313" key="1">
    <source>
        <dbReference type="EMBL" id="PVZ93279.1"/>
    </source>
</evidence>
<organism evidence="1 2">
    <name type="scientific">Amnibacterium flavum</name>
    <dbReference type="NCBI Taxonomy" id="2173173"/>
    <lineage>
        <taxon>Bacteria</taxon>
        <taxon>Bacillati</taxon>
        <taxon>Actinomycetota</taxon>
        <taxon>Actinomycetes</taxon>
        <taxon>Micrococcales</taxon>
        <taxon>Microbacteriaceae</taxon>
        <taxon>Amnibacterium</taxon>
    </lineage>
</organism>
<reference evidence="1 2" key="1">
    <citation type="submission" date="2018-05" db="EMBL/GenBank/DDBJ databases">
        <title>Amnibacterium sp. M8JJ-5, whole genome shotgun sequence.</title>
        <authorList>
            <person name="Tuo L."/>
        </authorList>
    </citation>
    <scope>NUCLEOTIDE SEQUENCE [LARGE SCALE GENOMIC DNA]</scope>
    <source>
        <strain evidence="1 2">M8JJ-5</strain>
    </source>
</reference>
<keyword evidence="2" id="KW-1185">Reference proteome</keyword>
<protein>
    <recommendedName>
        <fullName evidence="3">Knr4/Smi1-like domain-containing protein</fullName>
    </recommendedName>
</protein>
<comment type="caution">
    <text evidence="1">The sequence shown here is derived from an EMBL/GenBank/DDBJ whole genome shotgun (WGS) entry which is preliminary data.</text>
</comment>
<sequence length="222" mass="25010">MSQVWEQMEATLPARAPWLWESFNPPASKDDLLSLQRAFDPIPVPPALLAYLARADGQRLEGIPPWLPSLDLGRLLSAREIIAEYQDLFTYVEDWQWSRRWLPISREGWWSAAVEMVDTRPAMVLNVSWPDAPSLRAPSLPALFAATLALVEDGLVPHPSSDEALVLNDPETYKVHLKRVETILQESYRAMWGTPPFPPGAAIDSAQWIQAWGGPTPPPWRV</sequence>